<dbReference type="AlphaFoldDB" id="A0A8K0PH31"/>
<dbReference type="EMBL" id="JAESVG020000004">
    <property type="protein sequence ID" value="KAG8628127.1"/>
    <property type="molecule type" value="Genomic_DNA"/>
</dbReference>
<keyword evidence="5 6" id="KW-0472">Membrane</keyword>
<keyword evidence="8" id="KW-1185">Reference proteome</keyword>
<feature type="transmembrane region" description="Helical" evidence="6">
    <location>
        <begin position="486"/>
        <end position="505"/>
    </location>
</feature>
<organism evidence="7 8">
    <name type="scientific">Elsinoe batatas</name>
    <dbReference type="NCBI Taxonomy" id="2601811"/>
    <lineage>
        <taxon>Eukaryota</taxon>
        <taxon>Fungi</taxon>
        <taxon>Dikarya</taxon>
        <taxon>Ascomycota</taxon>
        <taxon>Pezizomycotina</taxon>
        <taxon>Dothideomycetes</taxon>
        <taxon>Dothideomycetidae</taxon>
        <taxon>Myriangiales</taxon>
        <taxon>Elsinoaceae</taxon>
        <taxon>Elsinoe</taxon>
    </lineage>
</organism>
<evidence type="ECO:0000256" key="3">
    <source>
        <dbReference type="ARBA" id="ARBA00022692"/>
    </source>
</evidence>
<dbReference type="PANTHER" id="PTHR45649">
    <property type="entry name" value="AMINO-ACID PERMEASE BAT1"/>
    <property type="match status" value="1"/>
</dbReference>
<keyword evidence="3 6" id="KW-0812">Transmembrane</keyword>
<sequence length="525" mass="57752">MSLDESPKTAEAGIESVYDSDGQTARDAATIENQSRLRRLFSFTQLLAFALTFMSSWEVVVMNMGATFFNGGPRSLIWGQILVIAGATAQALTLAELASILPIAGAQYHWTDMLAPEKHRRFITWMQGWVTWFAWVSTLGGSASSMGFVMQGLIAESIPSYGQEGWHLTLIMIGLLVTTGLINAYAFRIVPWMETCTGVFHVILFVVFMAIFGALGQRNSAEFVFTSDSTSSGWNPFVGFNVGMLMPAWGFIGFDGVNHMSEETRRAKNAVPRAMIWTILINGAMAFAISLMLLFYMGDPTSGGVLDSGYPIIPIFRNIAGSTAANALVSCLVIITYFIVVATVASVSRLTWAWARDGALPQWFAYVDPKHRVPVRSLILPIVLVSLLSFLNVGSTSTTAFSAFTSLSSLGLYTSYIIAIVTLMYARTHGILGEQGSNARVKYGEWRLPKVLALPINTYALVWTCYITVFLPFPTEVPVDASNMNYAFPTYVFVVIAAIGWWFAWGKKNWPGLNKSAIHYVEKES</sequence>
<feature type="transmembrane region" description="Helical" evidence="6">
    <location>
        <begin position="327"/>
        <end position="352"/>
    </location>
</feature>
<reference evidence="7" key="1">
    <citation type="submission" date="2021-07" db="EMBL/GenBank/DDBJ databases">
        <title>Elsinoe batatas strain:CRI-CJ2 Genome sequencing and assembly.</title>
        <authorList>
            <person name="Huang L."/>
        </authorList>
    </citation>
    <scope>NUCLEOTIDE SEQUENCE</scope>
    <source>
        <strain evidence="7">CRI-CJ2</strain>
    </source>
</reference>
<feature type="transmembrane region" description="Helical" evidence="6">
    <location>
        <begin position="77"/>
        <end position="108"/>
    </location>
</feature>
<feature type="transmembrane region" description="Helical" evidence="6">
    <location>
        <begin position="129"/>
        <end position="154"/>
    </location>
</feature>
<evidence type="ECO:0000256" key="4">
    <source>
        <dbReference type="ARBA" id="ARBA00022989"/>
    </source>
</evidence>
<feature type="transmembrane region" description="Helical" evidence="6">
    <location>
        <begin position="413"/>
        <end position="432"/>
    </location>
</feature>
<dbReference type="GO" id="GO:0016020">
    <property type="term" value="C:membrane"/>
    <property type="evidence" value="ECO:0007669"/>
    <property type="project" value="UniProtKB-SubCell"/>
</dbReference>
<comment type="subcellular location">
    <subcellularLocation>
        <location evidence="1">Membrane</location>
        <topology evidence="1">Multi-pass membrane protein</topology>
    </subcellularLocation>
</comment>
<evidence type="ECO:0000256" key="6">
    <source>
        <dbReference type="SAM" id="Phobius"/>
    </source>
</evidence>
<dbReference type="Pfam" id="PF13520">
    <property type="entry name" value="AA_permease_2"/>
    <property type="match status" value="1"/>
</dbReference>
<dbReference type="Proteomes" id="UP000809789">
    <property type="component" value="Unassembled WGS sequence"/>
</dbReference>
<dbReference type="InterPro" id="IPR002293">
    <property type="entry name" value="AA/rel_permease1"/>
</dbReference>
<feature type="transmembrane region" description="Helical" evidence="6">
    <location>
        <begin position="236"/>
        <end position="254"/>
    </location>
</feature>
<dbReference type="PANTHER" id="PTHR45649:SF5">
    <property type="entry name" value="GABA TRANSPORTER (EUROFUNG)-RELATED"/>
    <property type="match status" value="1"/>
</dbReference>
<evidence type="ECO:0008006" key="9">
    <source>
        <dbReference type="Google" id="ProtNLM"/>
    </source>
</evidence>
<accession>A0A8K0PH31</accession>
<dbReference type="Gene3D" id="1.20.1740.10">
    <property type="entry name" value="Amino acid/polyamine transporter I"/>
    <property type="match status" value="1"/>
</dbReference>
<comment type="caution">
    <text evidence="7">The sequence shown here is derived from an EMBL/GenBank/DDBJ whole genome shotgun (WGS) entry which is preliminary data.</text>
</comment>
<feature type="transmembrane region" description="Helical" evidence="6">
    <location>
        <begin position="166"/>
        <end position="186"/>
    </location>
</feature>
<dbReference type="GO" id="GO:0022857">
    <property type="term" value="F:transmembrane transporter activity"/>
    <property type="evidence" value="ECO:0007669"/>
    <property type="project" value="InterPro"/>
</dbReference>
<protein>
    <recommendedName>
        <fullName evidence="9">Amino acid permease</fullName>
    </recommendedName>
</protein>
<feature type="transmembrane region" description="Helical" evidence="6">
    <location>
        <begin position="40"/>
        <end position="57"/>
    </location>
</feature>
<evidence type="ECO:0000256" key="2">
    <source>
        <dbReference type="ARBA" id="ARBA00022448"/>
    </source>
</evidence>
<feature type="transmembrane region" description="Helical" evidence="6">
    <location>
        <begin position="452"/>
        <end position="474"/>
    </location>
</feature>
<feature type="transmembrane region" description="Helical" evidence="6">
    <location>
        <begin position="198"/>
        <end position="216"/>
    </location>
</feature>
<evidence type="ECO:0000313" key="8">
    <source>
        <dbReference type="Proteomes" id="UP000809789"/>
    </source>
</evidence>
<proteinExistence type="predicted"/>
<feature type="transmembrane region" description="Helical" evidence="6">
    <location>
        <begin position="274"/>
        <end position="297"/>
    </location>
</feature>
<dbReference type="PIRSF" id="PIRSF006060">
    <property type="entry name" value="AA_transporter"/>
    <property type="match status" value="1"/>
</dbReference>
<evidence type="ECO:0000256" key="1">
    <source>
        <dbReference type="ARBA" id="ARBA00004141"/>
    </source>
</evidence>
<name>A0A8K0PH31_9PEZI</name>
<evidence type="ECO:0000256" key="5">
    <source>
        <dbReference type="ARBA" id="ARBA00023136"/>
    </source>
</evidence>
<keyword evidence="4 6" id="KW-1133">Transmembrane helix</keyword>
<evidence type="ECO:0000313" key="7">
    <source>
        <dbReference type="EMBL" id="KAG8628127.1"/>
    </source>
</evidence>
<gene>
    <name evidence="7" type="ORF">KVT40_004000</name>
</gene>
<dbReference type="OrthoDB" id="3257095at2759"/>
<feature type="transmembrane region" description="Helical" evidence="6">
    <location>
        <begin position="373"/>
        <end position="393"/>
    </location>
</feature>
<keyword evidence="2" id="KW-0813">Transport</keyword>